<keyword evidence="15" id="KW-1185">Reference proteome</keyword>
<evidence type="ECO:0000256" key="9">
    <source>
        <dbReference type="HAMAP-Rule" id="MF_00365"/>
    </source>
</evidence>
<dbReference type="NCBIfam" id="TIGR00611">
    <property type="entry name" value="recf"/>
    <property type="match status" value="1"/>
</dbReference>
<dbReference type="Proteomes" id="UP000396862">
    <property type="component" value="Unassembled WGS sequence"/>
</dbReference>
<proteinExistence type="inferred from homology"/>
<evidence type="ECO:0000256" key="1">
    <source>
        <dbReference type="ARBA" id="ARBA00004496"/>
    </source>
</evidence>
<dbReference type="InterPro" id="IPR027417">
    <property type="entry name" value="P-loop_NTPase"/>
</dbReference>
<keyword evidence="9 10" id="KW-0234">DNA repair</keyword>
<keyword evidence="9 10" id="KW-0227">DNA damage</keyword>
<reference evidence="12 15" key="2">
    <citation type="submission" date="2019-10" db="EMBL/GenBank/DDBJ databases">
        <title>Prolixibacter strains distinguished by the presence of nitrate reductase genes were adept at nitrate-dependent anaerobic corrosion of metallic iron and carbon steel.</title>
        <authorList>
            <person name="Iino T."/>
            <person name="Shono N."/>
            <person name="Ito K."/>
            <person name="Nakamura R."/>
            <person name="Sueoka K."/>
            <person name="Harayama S."/>
            <person name="Ohkuma M."/>
        </authorList>
    </citation>
    <scope>NUCLEOTIDE SEQUENCE [LARGE SCALE GENOMIC DNA]</scope>
    <source>
        <strain evidence="12 15">MIC1-1</strain>
    </source>
</reference>
<dbReference type="EMBL" id="PYGC01000011">
    <property type="protein sequence ID" value="PSK81055.1"/>
    <property type="molecule type" value="Genomic_DNA"/>
</dbReference>
<dbReference type="InterPro" id="IPR003395">
    <property type="entry name" value="RecF/RecN/SMC_N"/>
</dbReference>
<feature type="binding site" evidence="9">
    <location>
        <begin position="30"/>
        <end position="37"/>
    </location>
    <ligand>
        <name>ATP</name>
        <dbReference type="ChEBI" id="CHEBI:30616"/>
    </ligand>
</feature>
<sequence>MYIKELSVINFKNLEQVELEFSHKLNCFIGNNGVGKTNLLDGIYYLSFCKSYFNSVDSQNIRHEEEFFVLQGQYSRLDEDENIYCGFQKGQKKKFRRNKKEYKRLSEHIGLLPLVMISPSDTSLIMGGSDERRKFMDSVISQNDRQYLDQLIRYNRALLQRNNLLKYFAANRVFEPDNLEVWDAQLVMLGEKINKRRQEFLGELQPIFQKYYDFISDGHEQVTLEYQSQLNEGDFEGQLKEALQRDRVLQFTSVGIHKDDLELKLGDFPMKKMGSQGQKKTYLVALKLAQFDFIRSVNQAMPILLLDDIFDKLDGERVEKIVKLVSGNTFGQIFITDTNREHLDQIIPRVGADYRIFRVTDGAVTENGNNNGGEPKVVENN</sequence>
<gene>
    <name evidence="9 12" type="primary">recF</name>
    <name evidence="13" type="ORF">CLV93_11132</name>
    <name evidence="12" type="ORF">JCM18694_24190</name>
</gene>
<evidence type="ECO:0000256" key="3">
    <source>
        <dbReference type="ARBA" id="ARBA00020170"/>
    </source>
</evidence>
<comment type="caution">
    <text evidence="13">The sequence shown here is derived from an EMBL/GenBank/DDBJ whole genome shotgun (WGS) entry which is preliminary data.</text>
</comment>
<dbReference type="Proteomes" id="UP000240621">
    <property type="component" value="Unassembled WGS sequence"/>
</dbReference>
<keyword evidence="8 9" id="KW-0238">DNA-binding</keyword>
<reference evidence="13 14" key="1">
    <citation type="submission" date="2018-03" db="EMBL/GenBank/DDBJ databases">
        <title>Genomic Encyclopedia of Archaeal and Bacterial Type Strains, Phase II (KMG-II): from individual species to whole genera.</title>
        <authorList>
            <person name="Goeker M."/>
        </authorList>
    </citation>
    <scope>NUCLEOTIDE SEQUENCE [LARGE SCALE GENOMIC DNA]</scope>
    <source>
        <strain evidence="13 14">DSM 27267</strain>
    </source>
</reference>
<accession>A0A2P8C7W1</accession>
<comment type="similarity">
    <text evidence="2 9 10">Belongs to the RecF family.</text>
</comment>
<evidence type="ECO:0000313" key="13">
    <source>
        <dbReference type="EMBL" id="PSK81055.1"/>
    </source>
</evidence>
<evidence type="ECO:0000256" key="7">
    <source>
        <dbReference type="ARBA" id="ARBA00022840"/>
    </source>
</evidence>
<dbReference type="HAMAP" id="MF_00365">
    <property type="entry name" value="RecF"/>
    <property type="match status" value="1"/>
</dbReference>
<evidence type="ECO:0000256" key="2">
    <source>
        <dbReference type="ARBA" id="ARBA00008016"/>
    </source>
</evidence>
<name>A0A2P8C7W1_9BACT</name>
<dbReference type="AlphaFoldDB" id="A0A2P8C7W1"/>
<comment type="subcellular location">
    <subcellularLocation>
        <location evidence="1 9 10">Cytoplasm</location>
    </subcellularLocation>
</comment>
<evidence type="ECO:0000313" key="15">
    <source>
        <dbReference type="Proteomes" id="UP000396862"/>
    </source>
</evidence>
<keyword evidence="9 10" id="KW-0742">SOS response</keyword>
<dbReference type="Gene3D" id="1.20.1050.90">
    <property type="entry name" value="RecF/RecN/SMC, N-terminal domain"/>
    <property type="match status" value="1"/>
</dbReference>
<dbReference type="PROSITE" id="PS00618">
    <property type="entry name" value="RECF_2"/>
    <property type="match status" value="1"/>
</dbReference>
<keyword evidence="7 9" id="KW-0067">ATP-binding</keyword>
<dbReference type="GO" id="GO:0003697">
    <property type="term" value="F:single-stranded DNA binding"/>
    <property type="evidence" value="ECO:0007669"/>
    <property type="project" value="UniProtKB-UniRule"/>
</dbReference>
<dbReference type="GO" id="GO:0000731">
    <property type="term" value="P:DNA synthesis involved in DNA repair"/>
    <property type="evidence" value="ECO:0007669"/>
    <property type="project" value="TreeGrafter"/>
</dbReference>
<dbReference type="PANTHER" id="PTHR32182:SF0">
    <property type="entry name" value="DNA REPLICATION AND REPAIR PROTEIN RECF"/>
    <property type="match status" value="1"/>
</dbReference>
<comment type="function">
    <text evidence="9 10">The RecF protein is involved in DNA metabolism; it is required for DNA replication and normal SOS inducibility. RecF binds preferentially to single-stranded, linear DNA. It also seems to bind ATP.</text>
</comment>
<dbReference type="GO" id="GO:0006302">
    <property type="term" value="P:double-strand break repair"/>
    <property type="evidence" value="ECO:0007669"/>
    <property type="project" value="TreeGrafter"/>
</dbReference>
<dbReference type="PANTHER" id="PTHR32182">
    <property type="entry name" value="DNA REPLICATION AND REPAIR PROTEIN RECF"/>
    <property type="match status" value="1"/>
</dbReference>
<dbReference type="RefSeq" id="WP_106543376.1">
    <property type="nucleotide sequence ID" value="NZ_BLAU01000001.1"/>
</dbReference>
<dbReference type="OrthoDB" id="9803889at2"/>
<dbReference type="GO" id="GO:0005524">
    <property type="term" value="F:ATP binding"/>
    <property type="evidence" value="ECO:0007669"/>
    <property type="project" value="UniProtKB-UniRule"/>
</dbReference>
<evidence type="ECO:0000256" key="6">
    <source>
        <dbReference type="ARBA" id="ARBA00022741"/>
    </source>
</evidence>
<evidence type="ECO:0000313" key="14">
    <source>
        <dbReference type="Proteomes" id="UP000240621"/>
    </source>
</evidence>
<evidence type="ECO:0000256" key="5">
    <source>
        <dbReference type="ARBA" id="ARBA00022705"/>
    </source>
</evidence>
<dbReference type="GO" id="GO:0005737">
    <property type="term" value="C:cytoplasm"/>
    <property type="evidence" value="ECO:0007669"/>
    <property type="project" value="UniProtKB-SubCell"/>
</dbReference>
<dbReference type="GO" id="GO:0009432">
    <property type="term" value="P:SOS response"/>
    <property type="evidence" value="ECO:0007669"/>
    <property type="project" value="UniProtKB-UniRule"/>
</dbReference>
<dbReference type="Pfam" id="PF02463">
    <property type="entry name" value="SMC_N"/>
    <property type="match status" value="1"/>
</dbReference>
<keyword evidence="4 9" id="KW-0963">Cytoplasm</keyword>
<keyword evidence="6 9" id="KW-0547">Nucleotide-binding</keyword>
<evidence type="ECO:0000256" key="4">
    <source>
        <dbReference type="ARBA" id="ARBA00022490"/>
    </source>
</evidence>
<dbReference type="InterPro" id="IPR018078">
    <property type="entry name" value="DNA-binding_RecF_CS"/>
</dbReference>
<keyword evidence="5 9" id="KW-0235">DNA replication</keyword>
<dbReference type="Gene3D" id="3.40.50.300">
    <property type="entry name" value="P-loop containing nucleotide triphosphate hydrolases"/>
    <property type="match status" value="1"/>
</dbReference>
<dbReference type="EMBL" id="BLAU01000001">
    <property type="protein sequence ID" value="GET22173.1"/>
    <property type="molecule type" value="Genomic_DNA"/>
</dbReference>
<dbReference type="InterPro" id="IPR042174">
    <property type="entry name" value="RecF_2"/>
</dbReference>
<organism evidence="13 14">
    <name type="scientific">Prolixibacter denitrificans</name>
    <dbReference type="NCBI Taxonomy" id="1541063"/>
    <lineage>
        <taxon>Bacteria</taxon>
        <taxon>Pseudomonadati</taxon>
        <taxon>Bacteroidota</taxon>
        <taxon>Bacteroidia</taxon>
        <taxon>Marinilabiliales</taxon>
        <taxon>Prolixibacteraceae</taxon>
        <taxon>Prolixibacter</taxon>
    </lineage>
</organism>
<evidence type="ECO:0000259" key="11">
    <source>
        <dbReference type="Pfam" id="PF02463"/>
    </source>
</evidence>
<evidence type="ECO:0000256" key="10">
    <source>
        <dbReference type="RuleBase" id="RU000578"/>
    </source>
</evidence>
<dbReference type="InterPro" id="IPR001238">
    <property type="entry name" value="DNA-binding_RecF"/>
</dbReference>
<dbReference type="PROSITE" id="PS00617">
    <property type="entry name" value="RECF_1"/>
    <property type="match status" value="1"/>
</dbReference>
<evidence type="ECO:0000256" key="8">
    <source>
        <dbReference type="ARBA" id="ARBA00023125"/>
    </source>
</evidence>
<evidence type="ECO:0000313" key="12">
    <source>
        <dbReference type="EMBL" id="GET22173.1"/>
    </source>
</evidence>
<dbReference type="GO" id="GO:0006260">
    <property type="term" value="P:DNA replication"/>
    <property type="evidence" value="ECO:0007669"/>
    <property type="project" value="UniProtKB-UniRule"/>
</dbReference>
<dbReference type="SUPFAM" id="SSF52540">
    <property type="entry name" value="P-loop containing nucleoside triphosphate hydrolases"/>
    <property type="match status" value="1"/>
</dbReference>
<feature type="domain" description="RecF/RecN/SMC N-terminal" evidence="11">
    <location>
        <begin position="2"/>
        <end position="346"/>
    </location>
</feature>
<protein>
    <recommendedName>
        <fullName evidence="3 9">DNA replication and repair protein RecF</fullName>
    </recommendedName>
</protein>